<dbReference type="InterPro" id="IPR020018">
    <property type="entry name" value="Motility-assoc_lipoprot_GldH"/>
</dbReference>
<dbReference type="EMBL" id="FOIQ01000004">
    <property type="protein sequence ID" value="SEW16052.1"/>
    <property type="molecule type" value="Genomic_DNA"/>
</dbReference>
<accession>A0A1I0PNX1</accession>
<sequence length="156" mass="17808">MTTHRYRTVFLVLAVALCTIACNRRTVYSHYEHTPISGWEKNDTLHFSISPLEEPGTYHEEIGLRIDNSYPFMSLCLVVEETVFPLGYTTRHVVNCNLIDKNGTIKGNGVSYFQYNFPVNDLQLNKGDSLHICVMHNMKREIMPGIADIGISLTRK</sequence>
<dbReference type="RefSeq" id="WP_091916143.1">
    <property type="nucleotide sequence ID" value="NZ_FOIQ01000004.1"/>
</dbReference>
<proteinExistence type="predicted"/>
<dbReference type="Proteomes" id="UP000199373">
    <property type="component" value="Unassembled WGS sequence"/>
</dbReference>
<keyword evidence="1" id="KW-0449">Lipoprotein</keyword>
<organism evidence="1 2">
    <name type="scientific">Prevotella aff. ruminicola Tc2-24</name>
    <dbReference type="NCBI Taxonomy" id="81582"/>
    <lineage>
        <taxon>Bacteria</taxon>
        <taxon>Pseudomonadati</taxon>
        <taxon>Bacteroidota</taxon>
        <taxon>Bacteroidia</taxon>
        <taxon>Bacteroidales</taxon>
        <taxon>Prevotellaceae</taxon>
        <taxon>Prevotella</taxon>
    </lineage>
</organism>
<name>A0A1I0PNX1_9BACT</name>
<dbReference type="Pfam" id="PF14109">
    <property type="entry name" value="GldH_lipo"/>
    <property type="match status" value="1"/>
</dbReference>
<reference evidence="1 2" key="1">
    <citation type="submission" date="2016-10" db="EMBL/GenBank/DDBJ databases">
        <authorList>
            <person name="de Groot N.N."/>
        </authorList>
    </citation>
    <scope>NUCLEOTIDE SEQUENCE [LARGE SCALE GENOMIC DNA]</scope>
    <source>
        <strain evidence="1 2">TC2-24</strain>
    </source>
</reference>
<keyword evidence="2" id="KW-1185">Reference proteome</keyword>
<evidence type="ECO:0000313" key="1">
    <source>
        <dbReference type="EMBL" id="SEW16052.1"/>
    </source>
</evidence>
<protein>
    <submittedName>
        <fullName evidence="1">Gliding motility-associated lipoprotein GldH</fullName>
    </submittedName>
</protein>
<gene>
    <name evidence="1" type="ORF">SAMN04487850_1903</name>
</gene>
<evidence type="ECO:0000313" key="2">
    <source>
        <dbReference type="Proteomes" id="UP000199373"/>
    </source>
</evidence>
<dbReference type="NCBIfam" id="TIGR03511">
    <property type="entry name" value="GldH_lipo"/>
    <property type="match status" value="1"/>
</dbReference>
<dbReference type="AlphaFoldDB" id="A0A1I0PNX1"/>